<dbReference type="PANTHER" id="PTHR43220:SF9">
    <property type="entry name" value="SNARE ASSOCIATED GOLGI PROTEIN FAMILY"/>
    <property type="match status" value="1"/>
</dbReference>
<dbReference type="InterPro" id="IPR045014">
    <property type="entry name" value="TM41A/B"/>
</dbReference>
<dbReference type="PANTHER" id="PTHR43220">
    <property type="match status" value="1"/>
</dbReference>
<dbReference type="GO" id="GO:0016020">
    <property type="term" value="C:membrane"/>
    <property type="evidence" value="ECO:0007669"/>
    <property type="project" value="UniProtKB-SubCell"/>
</dbReference>
<evidence type="ECO:0000256" key="4">
    <source>
        <dbReference type="ARBA" id="ARBA00023136"/>
    </source>
</evidence>
<protein>
    <submittedName>
        <fullName evidence="6">Uncharacterized protein</fullName>
    </submittedName>
</protein>
<keyword evidence="3 5" id="KW-1133">Transmembrane helix</keyword>
<evidence type="ECO:0000313" key="6">
    <source>
        <dbReference type="EMBL" id="CAH8391026.1"/>
    </source>
</evidence>
<keyword evidence="4 5" id="KW-0472">Membrane</keyword>
<comment type="caution">
    <text evidence="6">The sequence shown here is derived from an EMBL/GenBank/DDBJ whole genome shotgun (WGS) entry which is preliminary data.</text>
</comment>
<sequence>MRNSSFGGSDDCLCVVQIGKHRYKLMNYMLFLRITTTLPNLFINLASPIFDVPFHVFFLATLVGLIPAAYITVRAGLAIGDLKPDLYFDDTAERKLETLYFYLIRVYSSLEFPMFDLPQVIDLLLFKGIEELTDIVDHAKQRHHIIGQYVVAEELVTGSKESMSFSRISTPATTFELSFHYCIS</sequence>
<accession>A0ABC8M605</accession>
<evidence type="ECO:0000256" key="5">
    <source>
        <dbReference type="SAM" id="Phobius"/>
    </source>
</evidence>
<dbReference type="EMBL" id="CAKOAT010930708">
    <property type="protein sequence ID" value="CAH8391026.1"/>
    <property type="molecule type" value="Genomic_DNA"/>
</dbReference>
<comment type="subcellular location">
    <subcellularLocation>
        <location evidence="1">Membrane</location>
        <topology evidence="1">Multi-pass membrane protein</topology>
    </subcellularLocation>
</comment>
<evidence type="ECO:0000256" key="1">
    <source>
        <dbReference type="ARBA" id="ARBA00004141"/>
    </source>
</evidence>
<keyword evidence="2 5" id="KW-0812">Transmembrane</keyword>
<dbReference type="Proteomes" id="UP001642260">
    <property type="component" value="Unassembled WGS sequence"/>
</dbReference>
<dbReference type="AlphaFoldDB" id="A0ABC8M605"/>
<evidence type="ECO:0000313" key="7">
    <source>
        <dbReference type="Proteomes" id="UP001642260"/>
    </source>
</evidence>
<keyword evidence="7" id="KW-1185">Reference proteome</keyword>
<evidence type="ECO:0000256" key="2">
    <source>
        <dbReference type="ARBA" id="ARBA00022692"/>
    </source>
</evidence>
<reference evidence="6 7" key="1">
    <citation type="submission" date="2022-03" db="EMBL/GenBank/DDBJ databases">
        <authorList>
            <person name="Macdonald S."/>
            <person name="Ahmed S."/>
            <person name="Newling K."/>
        </authorList>
    </citation>
    <scope>NUCLEOTIDE SEQUENCE [LARGE SCALE GENOMIC DNA]</scope>
</reference>
<feature type="transmembrane region" description="Helical" evidence="5">
    <location>
        <begin position="56"/>
        <end position="73"/>
    </location>
</feature>
<gene>
    <name evidence="6" type="ORF">ERUC_LOCUS43509</name>
</gene>
<evidence type="ECO:0000256" key="3">
    <source>
        <dbReference type="ARBA" id="ARBA00022989"/>
    </source>
</evidence>
<organism evidence="6 7">
    <name type="scientific">Eruca vesicaria subsp. sativa</name>
    <name type="common">Garden rocket</name>
    <name type="synonym">Eruca sativa</name>
    <dbReference type="NCBI Taxonomy" id="29727"/>
    <lineage>
        <taxon>Eukaryota</taxon>
        <taxon>Viridiplantae</taxon>
        <taxon>Streptophyta</taxon>
        <taxon>Embryophyta</taxon>
        <taxon>Tracheophyta</taxon>
        <taxon>Spermatophyta</taxon>
        <taxon>Magnoliopsida</taxon>
        <taxon>eudicotyledons</taxon>
        <taxon>Gunneridae</taxon>
        <taxon>Pentapetalae</taxon>
        <taxon>rosids</taxon>
        <taxon>malvids</taxon>
        <taxon>Brassicales</taxon>
        <taxon>Brassicaceae</taxon>
        <taxon>Brassiceae</taxon>
        <taxon>Eruca</taxon>
    </lineage>
</organism>
<name>A0ABC8M605_ERUVS</name>
<proteinExistence type="predicted"/>
<feature type="transmembrane region" description="Helical" evidence="5">
    <location>
        <begin position="30"/>
        <end position="50"/>
    </location>
</feature>